<dbReference type="Pfam" id="PF02373">
    <property type="entry name" value="JmjC"/>
    <property type="match status" value="1"/>
</dbReference>
<dbReference type="SUPFAM" id="SSF51197">
    <property type="entry name" value="Clavaminate synthase-like"/>
    <property type="match status" value="1"/>
</dbReference>
<proteinExistence type="predicted"/>
<dbReference type="PROSITE" id="PS51184">
    <property type="entry name" value="JMJC"/>
    <property type="match status" value="1"/>
</dbReference>
<dbReference type="InterPro" id="IPR003347">
    <property type="entry name" value="JmjC_dom"/>
</dbReference>
<feature type="non-terminal residue" evidence="2">
    <location>
        <position position="1"/>
    </location>
</feature>
<dbReference type="Proteomes" id="UP000070544">
    <property type="component" value="Unassembled WGS sequence"/>
</dbReference>
<dbReference type="AlphaFoldDB" id="A0A139A534"/>
<dbReference type="EMBL" id="KQ965799">
    <property type="protein sequence ID" value="KXS11615.1"/>
    <property type="molecule type" value="Genomic_DNA"/>
</dbReference>
<evidence type="ECO:0000259" key="1">
    <source>
        <dbReference type="PROSITE" id="PS51184"/>
    </source>
</evidence>
<reference evidence="2 3" key="1">
    <citation type="journal article" date="2015" name="Genome Biol. Evol.">
        <title>Phylogenomic analyses indicate that early fungi evolved digesting cell walls of algal ancestors of land plants.</title>
        <authorList>
            <person name="Chang Y."/>
            <person name="Wang S."/>
            <person name="Sekimoto S."/>
            <person name="Aerts A.L."/>
            <person name="Choi C."/>
            <person name="Clum A."/>
            <person name="LaButti K.M."/>
            <person name="Lindquist E.A."/>
            <person name="Yee Ngan C."/>
            <person name="Ohm R.A."/>
            <person name="Salamov A.A."/>
            <person name="Grigoriev I.V."/>
            <person name="Spatafora J.W."/>
            <person name="Berbee M.L."/>
        </authorList>
    </citation>
    <scope>NUCLEOTIDE SEQUENCE [LARGE SCALE GENOMIC DNA]</scope>
    <source>
        <strain evidence="2 3">JEL478</strain>
    </source>
</reference>
<evidence type="ECO:0000313" key="3">
    <source>
        <dbReference type="Proteomes" id="UP000070544"/>
    </source>
</evidence>
<accession>A0A139A534</accession>
<dbReference type="OrthoDB" id="1667110at2759"/>
<keyword evidence="3" id="KW-1185">Reference proteome</keyword>
<name>A0A139A534_GONPJ</name>
<evidence type="ECO:0000313" key="2">
    <source>
        <dbReference type="EMBL" id="KXS11615.1"/>
    </source>
</evidence>
<dbReference type="Gene3D" id="2.60.120.650">
    <property type="entry name" value="Cupin"/>
    <property type="match status" value="1"/>
</dbReference>
<organism evidence="2 3">
    <name type="scientific">Gonapodya prolifera (strain JEL478)</name>
    <name type="common">Monoblepharis prolifera</name>
    <dbReference type="NCBI Taxonomy" id="1344416"/>
    <lineage>
        <taxon>Eukaryota</taxon>
        <taxon>Fungi</taxon>
        <taxon>Fungi incertae sedis</taxon>
        <taxon>Chytridiomycota</taxon>
        <taxon>Chytridiomycota incertae sedis</taxon>
        <taxon>Monoblepharidomycetes</taxon>
        <taxon>Monoblepharidales</taxon>
        <taxon>Gonapodyaceae</taxon>
        <taxon>Gonapodya</taxon>
    </lineage>
</organism>
<sequence>MAGIKVAEVVQRAGDAMYVPARWAHEVTHLCPCISVAWDFLTPSCVPDSQWLVKKFRESGQGNTLGVRELVWWAWCGVIEWAREMQVDWETRNRRGEV</sequence>
<protein>
    <recommendedName>
        <fullName evidence="1">JmjC domain-containing protein</fullName>
    </recommendedName>
</protein>
<feature type="domain" description="JmjC" evidence="1">
    <location>
        <begin position="1"/>
        <end position="57"/>
    </location>
</feature>
<gene>
    <name evidence="2" type="ORF">M427DRAFT_60478</name>
</gene>
<dbReference type="STRING" id="1344416.A0A139A534"/>